<evidence type="ECO:0000259" key="9">
    <source>
        <dbReference type="Pfam" id="PF26577"/>
    </source>
</evidence>
<evidence type="ECO:0000256" key="1">
    <source>
        <dbReference type="ARBA" id="ARBA00008078"/>
    </source>
</evidence>
<evidence type="ECO:0000313" key="11">
    <source>
        <dbReference type="Proteomes" id="UP000799766"/>
    </source>
</evidence>
<dbReference type="InterPro" id="IPR011856">
    <property type="entry name" value="tRNA_endonuc-like_dom_sf"/>
</dbReference>
<dbReference type="Gene3D" id="3.40.1350.10">
    <property type="match status" value="1"/>
</dbReference>
<dbReference type="PANTHER" id="PTHR13070:SF0">
    <property type="entry name" value="TRNA-SPLICING ENDONUCLEASE SUBUNIT SEN34"/>
    <property type="match status" value="1"/>
</dbReference>
<dbReference type="InterPro" id="IPR016690">
    <property type="entry name" value="TSEN34"/>
</dbReference>
<dbReference type="Pfam" id="PF01974">
    <property type="entry name" value="tRNA_int_endo"/>
    <property type="match status" value="1"/>
</dbReference>
<evidence type="ECO:0000259" key="8">
    <source>
        <dbReference type="Pfam" id="PF01974"/>
    </source>
</evidence>
<keyword evidence="11" id="KW-1185">Reference proteome</keyword>
<keyword evidence="3 5" id="KW-0456">Lyase</keyword>
<dbReference type="EMBL" id="MU001676">
    <property type="protein sequence ID" value="KAF2459241.1"/>
    <property type="molecule type" value="Genomic_DNA"/>
</dbReference>
<feature type="compositionally biased region" description="Low complexity" evidence="7">
    <location>
        <begin position="161"/>
        <end position="177"/>
    </location>
</feature>
<sequence>MADTVVPTPIPISFVAGRYLLYDSNAITFLRREHRICGVLIGTLPQAPSQNVFLGVPLELMPEEARLLVENNVGYLVDDVKAHLTGLGSMSKGERAKYFKFIQEQEASVTRAAQQKSLRSKERTLRKKAAKAQASEVGKGEAANVIGINRTDSTERSEEGSILPSDLSPIPSSLRPPARTGGYHVTPTTSDPPVPPPPPSDNALPLIAVPPSYPLFEHLHARGYFISPGLRFGCQYMVYPGDSLRYHSHFLASGLGWNEEFSLLDLVAGGRLGTGVKKGYLIGGQVEEEEKHSDRVKTFCIEWAGM</sequence>
<dbReference type="InterPro" id="IPR036167">
    <property type="entry name" value="tRNA_intron_Endo_cat-like_sf"/>
</dbReference>
<dbReference type="EC" id="4.6.1.16" evidence="5"/>
<dbReference type="AlphaFoldDB" id="A0A6A6P5G7"/>
<evidence type="ECO:0000256" key="5">
    <source>
        <dbReference type="PIRNR" id="PIRNR017250"/>
    </source>
</evidence>
<feature type="active site" evidence="6">
    <location>
        <position position="278"/>
    </location>
</feature>
<comment type="similarity">
    <text evidence="1 5">Belongs to the tRNA-intron endonuclease family.</text>
</comment>
<feature type="compositionally biased region" description="Pro residues" evidence="7">
    <location>
        <begin position="190"/>
        <end position="200"/>
    </location>
</feature>
<dbReference type="GO" id="GO:0000213">
    <property type="term" value="F:tRNA-intron lyase activity"/>
    <property type="evidence" value="ECO:0007669"/>
    <property type="project" value="UniProtKB-UniRule"/>
</dbReference>
<dbReference type="PANTHER" id="PTHR13070">
    <property type="entry name" value="TRNA-SPLICING ENDONUCLEASE SUBUNIT SEN34-RELATED"/>
    <property type="match status" value="1"/>
</dbReference>
<dbReference type="OrthoDB" id="48041at2759"/>
<dbReference type="GO" id="GO:0000214">
    <property type="term" value="C:tRNA-intron endonuclease complex"/>
    <property type="evidence" value="ECO:0007669"/>
    <property type="project" value="UniProtKB-UniRule"/>
</dbReference>
<dbReference type="InterPro" id="IPR006677">
    <property type="entry name" value="tRNA_intron_Endonuc_cat-like"/>
</dbReference>
<comment type="function">
    <text evidence="4">Constitutes one of the two catalytic subunit of the tRNA-splicing endonuclease complex, a complex responsible for identification and cleavage of the splice sites in pre-tRNA. It cleaves pre-tRNA at the 5'- and 3'-splice sites to release the intron. The products are an intron and two tRNA half-molecules bearing 2',3'-cyclic phosphate and 5'-OH termini. There are no conserved sequences at the splice sites, but the intron is invariably located at the same site in the gene, placing the splice sites an invariant distance from the constant structural features of the tRNA body. It probably carries the active site for 3'-splice site cleavage.</text>
</comment>
<organism evidence="10 11">
    <name type="scientific">Lineolata rhizophorae</name>
    <dbReference type="NCBI Taxonomy" id="578093"/>
    <lineage>
        <taxon>Eukaryota</taxon>
        <taxon>Fungi</taxon>
        <taxon>Dikarya</taxon>
        <taxon>Ascomycota</taxon>
        <taxon>Pezizomycotina</taxon>
        <taxon>Dothideomycetes</taxon>
        <taxon>Dothideomycetes incertae sedis</taxon>
        <taxon>Lineolatales</taxon>
        <taxon>Lineolataceae</taxon>
        <taxon>Lineolata</taxon>
    </lineage>
</organism>
<proteinExistence type="inferred from homology"/>
<dbReference type="PIRSF" id="PIRSF017250">
    <property type="entry name" value="tRNA_splic_SEN34"/>
    <property type="match status" value="1"/>
</dbReference>
<dbReference type="InterPro" id="IPR006676">
    <property type="entry name" value="tRNA_splic"/>
</dbReference>
<feature type="domain" description="TSEN34 N-terminal" evidence="9">
    <location>
        <begin position="10"/>
        <end position="79"/>
    </location>
</feature>
<protein>
    <recommendedName>
        <fullName evidence="5">tRNA-splicing endonuclease subunit Sen34</fullName>
        <ecNumber evidence="5">4.6.1.16</ecNumber>
    </recommendedName>
</protein>
<dbReference type="Pfam" id="PF26577">
    <property type="entry name" value="TSEN34_N"/>
    <property type="match status" value="1"/>
</dbReference>
<evidence type="ECO:0000256" key="6">
    <source>
        <dbReference type="PIRSR" id="PIRSR017250-50"/>
    </source>
</evidence>
<keyword evidence="2 5" id="KW-0819">tRNA processing</keyword>
<dbReference type="InterPro" id="IPR059049">
    <property type="entry name" value="TSEN34_N"/>
</dbReference>
<dbReference type="NCBIfam" id="TIGR00324">
    <property type="entry name" value="endA"/>
    <property type="match status" value="1"/>
</dbReference>
<dbReference type="Proteomes" id="UP000799766">
    <property type="component" value="Unassembled WGS sequence"/>
</dbReference>
<feature type="active site" evidence="6">
    <location>
        <position position="239"/>
    </location>
</feature>
<feature type="region of interest" description="Disordered" evidence="7">
    <location>
        <begin position="151"/>
        <end position="200"/>
    </location>
</feature>
<dbReference type="CDD" id="cd22363">
    <property type="entry name" value="tRNA-intron_lyase_C"/>
    <property type="match status" value="1"/>
</dbReference>
<evidence type="ECO:0000313" key="10">
    <source>
        <dbReference type="EMBL" id="KAF2459241.1"/>
    </source>
</evidence>
<name>A0A6A6P5G7_9PEZI</name>
<dbReference type="GO" id="GO:0000379">
    <property type="term" value="P:tRNA-type intron splice site recognition and cleavage"/>
    <property type="evidence" value="ECO:0007669"/>
    <property type="project" value="UniProtKB-UniRule"/>
</dbReference>
<dbReference type="FunFam" id="3.40.1350.10:FF:000008">
    <property type="entry name" value="tRNA-splicing endonuclease subunit Sen34"/>
    <property type="match status" value="1"/>
</dbReference>
<evidence type="ECO:0000256" key="2">
    <source>
        <dbReference type="ARBA" id="ARBA00022694"/>
    </source>
</evidence>
<dbReference type="GO" id="GO:0003676">
    <property type="term" value="F:nucleic acid binding"/>
    <property type="evidence" value="ECO:0007669"/>
    <property type="project" value="InterPro"/>
</dbReference>
<feature type="active site" evidence="6">
    <location>
        <position position="247"/>
    </location>
</feature>
<evidence type="ECO:0000256" key="7">
    <source>
        <dbReference type="SAM" id="MobiDB-lite"/>
    </source>
</evidence>
<evidence type="ECO:0000256" key="4">
    <source>
        <dbReference type="ARBA" id="ARBA00059865"/>
    </source>
</evidence>
<gene>
    <name evidence="10" type="ORF">BDY21DRAFT_283197</name>
</gene>
<feature type="domain" description="tRNA intron endonuclease catalytic" evidence="8">
    <location>
        <begin position="213"/>
        <end position="283"/>
    </location>
</feature>
<reference evidence="10" key="1">
    <citation type="journal article" date="2020" name="Stud. Mycol.">
        <title>101 Dothideomycetes genomes: a test case for predicting lifestyles and emergence of pathogens.</title>
        <authorList>
            <person name="Haridas S."/>
            <person name="Albert R."/>
            <person name="Binder M."/>
            <person name="Bloem J."/>
            <person name="Labutti K."/>
            <person name="Salamov A."/>
            <person name="Andreopoulos B."/>
            <person name="Baker S."/>
            <person name="Barry K."/>
            <person name="Bills G."/>
            <person name="Bluhm B."/>
            <person name="Cannon C."/>
            <person name="Castanera R."/>
            <person name="Culley D."/>
            <person name="Daum C."/>
            <person name="Ezra D."/>
            <person name="Gonzalez J."/>
            <person name="Henrissat B."/>
            <person name="Kuo A."/>
            <person name="Liang C."/>
            <person name="Lipzen A."/>
            <person name="Lutzoni F."/>
            <person name="Magnuson J."/>
            <person name="Mondo S."/>
            <person name="Nolan M."/>
            <person name="Ohm R."/>
            <person name="Pangilinan J."/>
            <person name="Park H.-J."/>
            <person name="Ramirez L."/>
            <person name="Alfaro M."/>
            <person name="Sun H."/>
            <person name="Tritt A."/>
            <person name="Yoshinaga Y."/>
            <person name="Zwiers L.-H."/>
            <person name="Turgeon B."/>
            <person name="Goodwin S."/>
            <person name="Spatafora J."/>
            <person name="Crous P."/>
            <person name="Grigoriev I."/>
        </authorList>
    </citation>
    <scope>NUCLEOTIDE SEQUENCE</scope>
    <source>
        <strain evidence="10">ATCC 16933</strain>
    </source>
</reference>
<accession>A0A6A6P5G7</accession>
<dbReference type="SUPFAM" id="SSF53032">
    <property type="entry name" value="tRNA-intron endonuclease catalytic domain-like"/>
    <property type="match status" value="1"/>
</dbReference>
<evidence type="ECO:0000256" key="3">
    <source>
        <dbReference type="ARBA" id="ARBA00023239"/>
    </source>
</evidence>